<organism evidence="9 10">
    <name type="scientific">Lentibacter algarum</name>
    <dbReference type="NCBI Taxonomy" id="576131"/>
    <lineage>
        <taxon>Bacteria</taxon>
        <taxon>Pseudomonadati</taxon>
        <taxon>Pseudomonadota</taxon>
        <taxon>Alphaproteobacteria</taxon>
        <taxon>Rhodobacterales</taxon>
        <taxon>Roseobacteraceae</taxon>
        <taxon>Lentibacter</taxon>
    </lineage>
</organism>
<dbReference type="GO" id="GO:0030170">
    <property type="term" value="F:pyridoxal phosphate binding"/>
    <property type="evidence" value="ECO:0007669"/>
    <property type="project" value="InterPro"/>
</dbReference>
<comment type="cofactor">
    <cofactor evidence="1 7">
        <name>pyridoxal 5'-phosphate</name>
        <dbReference type="ChEBI" id="CHEBI:597326"/>
    </cofactor>
</comment>
<evidence type="ECO:0000313" key="9">
    <source>
        <dbReference type="EMBL" id="SDY51152.1"/>
    </source>
</evidence>
<evidence type="ECO:0000259" key="8">
    <source>
        <dbReference type="Pfam" id="PF00155"/>
    </source>
</evidence>
<dbReference type="OrthoDB" id="9763453at2"/>
<evidence type="ECO:0000313" key="10">
    <source>
        <dbReference type="Proteomes" id="UP000199026"/>
    </source>
</evidence>
<dbReference type="SUPFAM" id="SSF53383">
    <property type="entry name" value="PLP-dependent transferases"/>
    <property type="match status" value="1"/>
</dbReference>
<dbReference type="AlphaFoldDB" id="A0A1H3KG37"/>
<keyword evidence="9" id="KW-0670">Pyruvate</keyword>
<dbReference type="InterPro" id="IPR004839">
    <property type="entry name" value="Aminotransferase_I/II_large"/>
</dbReference>
<dbReference type="STRING" id="576131.SAMN05444486_102529"/>
<evidence type="ECO:0000256" key="7">
    <source>
        <dbReference type="RuleBase" id="RU000481"/>
    </source>
</evidence>
<dbReference type="PROSITE" id="PS00105">
    <property type="entry name" value="AA_TRANSFER_CLASS_1"/>
    <property type="match status" value="1"/>
</dbReference>
<dbReference type="Gene3D" id="3.90.1150.10">
    <property type="entry name" value="Aspartate Aminotransferase, domain 1"/>
    <property type="match status" value="1"/>
</dbReference>
<sequence length="389" mass="41052">MRLSNTITTITGGGSDGWDLFIKARKMISEGHDITELTIGEHDIKTDTRILEAMHTAALGGATGYAMVPGIDDLRNAVATRLAARTGVPTTLDNVLITAGGQAALFAAFRAALDEGDTALYINPYYATYPGTIRSVGGVPKAVTAEADNGFLPTFEALDAAAAGAKALLINSPNNPTGAVYGRDTLEAIAAVAIKHDLIVISDEVYDTQVWEGEHISIRSLEGMNERTFVVGSMSKSHAMTGSRVGWLVGPDEAMSHVLNLLTNTNYGVAGFTQRAALFALGLGEAFEDEIGAPFQRRRALAQKALEGQNAIRLSQPSGAMYLMLDIRATGLSGDDFADKLLMERHIAVMPGESFGDAAAGHVRIAMTIPDAPFEAAIKEIAAFAANLA</sequence>
<dbReference type="InterPro" id="IPR015421">
    <property type="entry name" value="PyrdxlP-dep_Trfase_major"/>
</dbReference>
<dbReference type="InterPro" id="IPR015424">
    <property type="entry name" value="PyrdxlP-dep_Trfase"/>
</dbReference>
<evidence type="ECO:0000256" key="4">
    <source>
        <dbReference type="ARBA" id="ARBA00022679"/>
    </source>
</evidence>
<name>A0A1H3KG37_9RHOB</name>
<dbReference type="Proteomes" id="UP000199026">
    <property type="component" value="Unassembled WGS sequence"/>
</dbReference>
<dbReference type="InterPro" id="IPR004838">
    <property type="entry name" value="NHTrfase_class1_PyrdxlP-BS"/>
</dbReference>
<dbReference type="GO" id="GO:0006520">
    <property type="term" value="P:amino acid metabolic process"/>
    <property type="evidence" value="ECO:0007669"/>
    <property type="project" value="InterPro"/>
</dbReference>
<keyword evidence="10" id="KW-1185">Reference proteome</keyword>
<keyword evidence="4 7" id="KW-0808">Transferase</keyword>
<dbReference type="GeneID" id="78124598"/>
<keyword evidence="5" id="KW-0663">Pyridoxal phosphate</keyword>
<reference evidence="9 10" key="1">
    <citation type="submission" date="2016-10" db="EMBL/GenBank/DDBJ databases">
        <authorList>
            <person name="de Groot N.N."/>
        </authorList>
    </citation>
    <scope>NUCLEOTIDE SEQUENCE [LARGE SCALE GENOMIC DNA]</scope>
    <source>
        <strain evidence="9 10">DSM 24677</strain>
    </source>
</reference>
<evidence type="ECO:0000256" key="3">
    <source>
        <dbReference type="ARBA" id="ARBA00022576"/>
    </source>
</evidence>
<keyword evidence="3 7" id="KW-0032">Aminotransferase</keyword>
<dbReference type="InterPro" id="IPR050596">
    <property type="entry name" value="AspAT/PAT-like"/>
</dbReference>
<dbReference type="CDD" id="cd00609">
    <property type="entry name" value="AAT_like"/>
    <property type="match status" value="1"/>
</dbReference>
<dbReference type="EMBL" id="FNPR01000002">
    <property type="protein sequence ID" value="SDY51152.1"/>
    <property type="molecule type" value="Genomic_DNA"/>
</dbReference>
<protein>
    <recommendedName>
        <fullName evidence="7">Aminotransferase</fullName>
        <ecNumber evidence="7">2.6.1.-</ecNumber>
    </recommendedName>
</protein>
<evidence type="ECO:0000256" key="5">
    <source>
        <dbReference type="ARBA" id="ARBA00022898"/>
    </source>
</evidence>
<evidence type="ECO:0000256" key="6">
    <source>
        <dbReference type="ARBA" id="ARBA00049185"/>
    </source>
</evidence>
<feature type="domain" description="Aminotransferase class I/classII large" evidence="8">
    <location>
        <begin position="33"/>
        <end position="380"/>
    </location>
</feature>
<accession>A0A1H3KG37</accession>
<evidence type="ECO:0000256" key="1">
    <source>
        <dbReference type="ARBA" id="ARBA00001933"/>
    </source>
</evidence>
<dbReference type="Gene3D" id="3.40.640.10">
    <property type="entry name" value="Type I PLP-dependent aspartate aminotransferase-like (Major domain)"/>
    <property type="match status" value="1"/>
</dbReference>
<comment type="similarity">
    <text evidence="2 7">Belongs to the class-I pyridoxal-phosphate-dependent aminotransferase family.</text>
</comment>
<dbReference type="PANTHER" id="PTHR46383">
    <property type="entry name" value="ASPARTATE AMINOTRANSFERASE"/>
    <property type="match status" value="1"/>
</dbReference>
<gene>
    <name evidence="9" type="ORF">SAMN05444486_102529</name>
</gene>
<evidence type="ECO:0000256" key="2">
    <source>
        <dbReference type="ARBA" id="ARBA00007441"/>
    </source>
</evidence>
<dbReference type="GO" id="GO:0004069">
    <property type="term" value="F:L-aspartate:2-oxoglutarate aminotransferase activity"/>
    <property type="evidence" value="ECO:0007669"/>
    <property type="project" value="UniProtKB-EC"/>
</dbReference>
<dbReference type="RefSeq" id="WP_089891608.1">
    <property type="nucleotide sequence ID" value="NZ_CALJFH010000012.1"/>
</dbReference>
<dbReference type="InterPro" id="IPR015422">
    <property type="entry name" value="PyrdxlP-dep_Trfase_small"/>
</dbReference>
<dbReference type="EC" id="2.6.1.-" evidence="7"/>
<proteinExistence type="inferred from homology"/>
<dbReference type="Pfam" id="PF00155">
    <property type="entry name" value="Aminotran_1_2"/>
    <property type="match status" value="1"/>
</dbReference>
<comment type="catalytic activity">
    <reaction evidence="6">
        <text>L-aspartate + 2-oxoglutarate = oxaloacetate + L-glutamate</text>
        <dbReference type="Rhea" id="RHEA:21824"/>
        <dbReference type="ChEBI" id="CHEBI:16452"/>
        <dbReference type="ChEBI" id="CHEBI:16810"/>
        <dbReference type="ChEBI" id="CHEBI:29985"/>
        <dbReference type="ChEBI" id="CHEBI:29991"/>
        <dbReference type="EC" id="2.6.1.1"/>
    </reaction>
</comment>
<dbReference type="PANTHER" id="PTHR46383:SF1">
    <property type="entry name" value="ASPARTATE AMINOTRANSFERASE"/>
    <property type="match status" value="1"/>
</dbReference>